<evidence type="ECO:0000256" key="5">
    <source>
        <dbReference type="NCBIfam" id="TIGR00112"/>
    </source>
</evidence>
<reference evidence="10" key="1">
    <citation type="submission" date="2017-08" db="EMBL/GenBank/DDBJ databases">
        <title>A dynamic microbial community with high functional redundancy inhabits the cold, oxic subseafloor aquifer.</title>
        <authorList>
            <person name="Tully B.J."/>
            <person name="Wheat C.G."/>
            <person name="Glazer B.T."/>
            <person name="Huber J.A."/>
        </authorList>
    </citation>
    <scope>NUCLEOTIDE SEQUENCE [LARGE SCALE GENOMIC DNA]</scope>
</reference>
<evidence type="ECO:0000256" key="4">
    <source>
        <dbReference type="HAMAP-Rule" id="MF_01925"/>
    </source>
</evidence>
<dbReference type="PANTHER" id="PTHR11645">
    <property type="entry name" value="PYRROLINE-5-CARBOXYLATE REDUCTASE"/>
    <property type="match status" value="1"/>
</dbReference>
<dbReference type="Proteomes" id="UP000218767">
    <property type="component" value="Unassembled WGS sequence"/>
</dbReference>
<dbReference type="UniPathway" id="UPA00098">
    <property type="reaction ID" value="UER00361"/>
</dbReference>
<dbReference type="Gene3D" id="1.10.3730.10">
    <property type="entry name" value="ProC C-terminal domain-like"/>
    <property type="match status" value="1"/>
</dbReference>
<dbReference type="InterPro" id="IPR000304">
    <property type="entry name" value="Pyrroline-COOH_reductase"/>
</dbReference>
<dbReference type="AlphaFoldDB" id="A0A2A4X563"/>
<feature type="domain" description="Pyrroline-5-carboxylate reductase dimerisation" evidence="8">
    <location>
        <begin position="164"/>
        <end position="267"/>
    </location>
</feature>
<feature type="domain" description="Pyrroline-5-carboxylate reductase catalytic N-terminal" evidence="7">
    <location>
        <begin position="5"/>
        <end position="99"/>
    </location>
</feature>
<dbReference type="EMBL" id="NVUL01000047">
    <property type="protein sequence ID" value="PCI77269.1"/>
    <property type="molecule type" value="Genomic_DNA"/>
</dbReference>
<dbReference type="GO" id="GO:0055129">
    <property type="term" value="P:L-proline biosynthetic process"/>
    <property type="evidence" value="ECO:0007669"/>
    <property type="project" value="UniProtKB-UniRule"/>
</dbReference>
<dbReference type="GO" id="GO:0005737">
    <property type="term" value="C:cytoplasm"/>
    <property type="evidence" value="ECO:0007669"/>
    <property type="project" value="UniProtKB-SubCell"/>
</dbReference>
<dbReference type="Pfam" id="PF14748">
    <property type="entry name" value="P5CR_dimer"/>
    <property type="match status" value="1"/>
</dbReference>
<accession>A0A2A4X563</accession>
<dbReference type="SUPFAM" id="SSF48179">
    <property type="entry name" value="6-phosphogluconate dehydrogenase C-terminal domain-like"/>
    <property type="match status" value="1"/>
</dbReference>
<feature type="binding site" evidence="6">
    <location>
        <begin position="69"/>
        <end position="72"/>
    </location>
    <ligand>
        <name>NADP(+)</name>
        <dbReference type="ChEBI" id="CHEBI:58349"/>
    </ligand>
</feature>
<proteinExistence type="inferred from homology"/>
<sequence length="274" mass="28477">MKSITIGFIGAGNMANGLIRGLIANGTKPENIWASDLDDSKLLLLAQDCSIQTGCNSDIASNANVIVLAVKPQAMRDACKALAADLAGREVLLVSIAAGITTAHLESWFGESAAIVRCMPNTPALVGMGASGLYANGAVTEEQKQLAQEVISTVGFATWVDADSDIDIVTAVSGSGPAYFFLFMEAMQATAKEMGLSEDLARALTYHTAAGAAALAQHSKDDIATLRRNVTSPGGTTEQAILQFEDGDLRGLVAKALKGARTRSIELAAETDST</sequence>
<evidence type="ECO:0000259" key="7">
    <source>
        <dbReference type="Pfam" id="PF03807"/>
    </source>
</evidence>
<dbReference type="InterPro" id="IPR028939">
    <property type="entry name" value="P5C_Rdtase_cat_N"/>
</dbReference>
<dbReference type="InterPro" id="IPR036291">
    <property type="entry name" value="NAD(P)-bd_dom_sf"/>
</dbReference>
<evidence type="ECO:0000259" key="8">
    <source>
        <dbReference type="Pfam" id="PF14748"/>
    </source>
</evidence>
<evidence type="ECO:0000256" key="3">
    <source>
        <dbReference type="ARBA" id="ARBA00023002"/>
    </source>
</evidence>
<comment type="catalytic activity">
    <reaction evidence="4">
        <text>L-proline + NADP(+) = (S)-1-pyrroline-5-carboxylate + NADPH + 2 H(+)</text>
        <dbReference type="Rhea" id="RHEA:14109"/>
        <dbReference type="ChEBI" id="CHEBI:15378"/>
        <dbReference type="ChEBI" id="CHEBI:17388"/>
        <dbReference type="ChEBI" id="CHEBI:57783"/>
        <dbReference type="ChEBI" id="CHEBI:58349"/>
        <dbReference type="ChEBI" id="CHEBI:60039"/>
        <dbReference type="EC" id="1.5.1.2"/>
    </reaction>
</comment>
<protein>
    <recommendedName>
        <fullName evidence="4 5">Pyrroline-5-carboxylate reductase</fullName>
        <shortName evidence="4">P5C reductase</shortName>
        <shortName evidence="4">P5CR</shortName>
        <ecNumber evidence="4 5">1.5.1.2</ecNumber>
    </recommendedName>
    <alternativeName>
        <fullName evidence="4">PCA reductase</fullName>
    </alternativeName>
</protein>
<dbReference type="FunFam" id="1.10.3730.10:FF:000001">
    <property type="entry name" value="Pyrroline-5-carboxylate reductase"/>
    <property type="match status" value="1"/>
</dbReference>
<dbReference type="NCBIfam" id="TIGR00112">
    <property type="entry name" value="proC"/>
    <property type="match status" value="1"/>
</dbReference>
<comment type="subcellular location">
    <subcellularLocation>
        <location evidence="4">Cytoplasm</location>
    </subcellularLocation>
</comment>
<feature type="binding site" evidence="6">
    <location>
        <position position="56"/>
    </location>
    <ligand>
        <name>NADPH</name>
        <dbReference type="ChEBI" id="CHEBI:57783"/>
    </ligand>
</feature>
<dbReference type="InterPro" id="IPR008927">
    <property type="entry name" value="6-PGluconate_DH-like_C_sf"/>
</dbReference>
<dbReference type="GO" id="GO:0004735">
    <property type="term" value="F:pyrroline-5-carboxylate reductase activity"/>
    <property type="evidence" value="ECO:0007669"/>
    <property type="project" value="UniProtKB-UniRule"/>
</dbReference>
<dbReference type="EC" id="1.5.1.2" evidence="4 5"/>
<comment type="pathway">
    <text evidence="4">Amino-acid biosynthesis; L-proline biosynthesis; L-proline from L-glutamate 5-semialdehyde: step 1/1.</text>
</comment>
<keyword evidence="4" id="KW-0028">Amino-acid biosynthesis</keyword>
<comment type="catalytic activity">
    <reaction evidence="4">
        <text>L-proline + NAD(+) = (S)-1-pyrroline-5-carboxylate + NADH + 2 H(+)</text>
        <dbReference type="Rhea" id="RHEA:14105"/>
        <dbReference type="ChEBI" id="CHEBI:15378"/>
        <dbReference type="ChEBI" id="CHEBI:17388"/>
        <dbReference type="ChEBI" id="CHEBI:57540"/>
        <dbReference type="ChEBI" id="CHEBI:57945"/>
        <dbReference type="ChEBI" id="CHEBI:60039"/>
        <dbReference type="EC" id="1.5.1.2"/>
    </reaction>
</comment>
<keyword evidence="3 4" id="KW-0560">Oxidoreductase</keyword>
<comment type="caution">
    <text evidence="9">The sequence shown here is derived from an EMBL/GenBank/DDBJ whole genome shotgun (WGS) entry which is preliminary data.</text>
</comment>
<comment type="similarity">
    <text evidence="1 4">Belongs to the pyrroline-5-carboxylate reductase family.</text>
</comment>
<evidence type="ECO:0000256" key="2">
    <source>
        <dbReference type="ARBA" id="ARBA00022857"/>
    </source>
</evidence>
<gene>
    <name evidence="4" type="primary">proC</name>
    <name evidence="9" type="ORF">COB20_08650</name>
</gene>
<dbReference type="InterPro" id="IPR029036">
    <property type="entry name" value="P5CR_dimer"/>
</dbReference>
<evidence type="ECO:0000313" key="9">
    <source>
        <dbReference type="EMBL" id="PCI77269.1"/>
    </source>
</evidence>
<evidence type="ECO:0000256" key="1">
    <source>
        <dbReference type="ARBA" id="ARBA00005525"/>
    </source>
</evidence>
<evidence type="ECO:0000256" key="6">
    <source>
        <dbReference type="PIRSR" id="PIRSR000193-1"/>
    </source>
</evidence>
<name>A0A2A4X563_9GAMM</name>
<dbReference type="Gene3D" id="3.40.50.720">
    <property type="entry name" value="NAD(P)-binding Rossmann-like Domain"/>
    <property type="match status" value="1"/>
</dbReference>
<dbReference type="SUPFAM" id="SSF51735">
    <property type="entry name" value="NAD(P)-binding Rossmann-fold domains"/>
    <property type="match status" value="1"/>
</dbReference>
<dbReference type="HAMAP" id="MF_01925">
    <property type="entry name" value="P5C_reductase"/>
    <property type="match status" value="1"/>
</dbReference>
<comment type="function">
    <text evidence="4">Catalyzes the reduction of 1-pyrroline-5-carboxylate (PCA) to L-proline.</text>
</comment>
<keyword evidence="2 4" id="KW-0521">NADP</keyword>
<dbReference type="Pfam" id="PF03807">
    <property type="entry name" value="F420_oxidored"/>
    <property type="match status" value="1"/>
</dbReference>
<dbReference type="PIRSF" id="PIRSF000193">
    <property type="entry name" value="Pyrrol-5-carb_rd"/>
    <property type="match status" value="1"/>
</dbReference>
<evidence type="ECO:0000313" key="10">
    <source>
        <dbReference type="Proteomes" id="UP000218767"/>
    </source>
</evidence>
<keyword evidence="4" id="KW-0963">Cytoplasm</keyword>
<dbReference type="PANTHER" id="PTHR11645:SF0">
    <property type="entry name" value="PYRROLINE-5-CARBOXYLATE REDUCTASE 3"/>
    <property type="match status" value="1"/>
</dbReference>
<organism evidence="9 10">
    <name type="scientific">SAR86 cluster bacterium</name>
    <dbReference type="NCBI Taxonomy" id="2030880"/>
    <lineage>
        <taxon>Bacteria</taxon>
        <taxon>Pseudomonadati</taxon>
        <taxon>Pseudomonadota</taxon>
        <taxon>Gammaproteobacteria</taxon>
        <taxon>SAR86 cluster</taxon>
    </lineage>
</organism>
<feature type="binding site" evidence="6">
    <location>
        <begin position="9"/>
        <end position="14"/>
    </location>
    <ligand>
        <name>NADP(+)</name>
        <dbReference type="ChEBI" id="CHEBI:58349"/>
    </ligand>
</feature>
<keyword evidence="4" id="KW-0641">Proline biosynthesis</keyword>